<organism evidence="1 2">
    <name type="scientific">Tetrahymena thermophila (strain SB210)</name>
    <dbReference type="NCBI Taxonomy" id="312017"/>
    <lineage>
        <taxon>Eukaryota</taxon>
        <taxon>Sar</taxon>
        <taxon>Alveolata</taxon>
        <taxon>Ciliophora</taxon>
        <taxon>Intramacronucleata</taxon>
        <taxon>Oligohymenophorea</taxon>
        <taxon>Hymenostomatida</taxon>
        <taxon>Tetrahymenina</taxon>
        <taxon>Tetrahymenidae</taxon>
        <taxon>Tetrahymena</taxon>
    </lineage>
</organism>
<dbReference type="GeneID" id="24439573"/>
<dbReference type="AlphaFoldDB" id="W7XG42"/>
<dbReference type="InParanoid" id="W7XG42"/>
<keyword evidence="2" id="KW-1185">Reference proteome</keyword>
<name>W7XG42_TETTS</name>
<dbReference type="SUPFAM" id="SSF52047">
    <property type="entry name" value="RNI-like"/>
    <property type="match status" value="1"/>
</dbReference>
<sequence length="321" mass="38001">MFYVKFFLFLKVRLILEQRVYHNLFKLQKIAKRSRKLRQILSKLLNKIILTLIFKKYLIFIKIFLPKISSQNNIKPQGFQDLFSIIPDSINPTDLTFSFCQNNINSAEVQKLIQALSQISNLQNLYLNLSKNNIIDSNILDLFSDISKFPSLQQLNLNLSYNKINELHAHNLFSNLLKCPKLSSVQLNLRENQLKEIITIQFQSNLSCFSNLQKLVLYLNRNLIDLQNAINLFESLSHLNNLSYLNLDLNLSDNCFESKIEQEISNYLSRLKNLKVLHLYIQDWQFYYDQQQREQIKLRHQKIRCALIKKQKRLIMLNKSA</sequence>
<accession>W7XG42</accession>
<protein>
    <submittedName>
        <fullName evidence="1">Uncharacterized protein</fullName>
    </submittedName>
</protein>
<dbReference type="Gene3D" id="3.80.10.10">
    <property type="entry name" value="Ribonuclease Inhibitor"/>
    <property type="match status" value="1"/>
</dbReference>
<reference evidence="2" key="1">
    <citation type="journal article" date="2006" name="PLoS Biol.">
        <title>Macronuclear genome sequence of the ciliate Tetrahymena thermophila, a model eukaryote.</title>
        <authorList>
            <person name="Eisen J.A."/>
            <person name="Coyne R.S."/>
            <person name="Wu M."/>
            <person name="Wu D."/>
            <person name="Thiagarajan M."/>
            <person name="Wortman J.R."/>
            <person name="Badger J.H."/>
            <person name="Ren Q."/>
            <person name="Amedeo P."/>
            <person name="Jones K.M."/>
            <person name="Tallon L.J."/>
            <person name="Delcher A.L."/>
            <person name="Salzberg S.L."/>
            <person name="Silva J.C."/>
            <person name="Haas B.J."/>
            <person name="Majoros W.H."/>
            <person name="Farzad M."/>
            <person name="Carlton J.M."/>
            <person name="Smith R.K. Jr."/>
            <person name="Garg J."/>
            <person name="Pearlman R.E."/>
            <person name="Karrer K.M."/>
            <person name="Sun L."/>
            <person name="Manning G."/>
            <person name="Elde N.C."/>
            <person name="Turkewitz A.P."/>
            <person name="Asai D.J."/>
            <person name="Wilkes D.E."/>
            <person name="Wang Y."/>
            <person name="Cai H."/>
            <person name="Collins K."/>
            <person name="Stewart B.A."/>
            <person name="Lee S.R."/>
            <person name="Wilamowska K."/>
            <person name="Weinberg Z."/>
            <person name="Ruzzo W.L."/>
            <person name="Wloga D."/>
            <person name="Gaertig J."/>
            <person name="Frankel J."/>
            <person name="Tsao C.-C."/>
            <person name="Gorovsky M.A."/>
            <person name="Keeling P.J."/>
            <person name="Waller R.F."/>
            <person name="Patron N.J."/>
            <person name="Cherry J.M."/>
            <person name="Stover N.A."/>
            <person name="Krieger C.J."/>
            <person name="del Toro C."/>
            <person name="Ryder H.F."/>
            <person name="Williamson S.C."/>
            <person name="Barbeau R.A."/>
            <person name="Hamilton E.P."/>
            <person name="Orias E."/>
        </authorList>
    </citation>
    <scope>NUCLEOTIDE SEQUENCE [LARGE SCALE GENOMIC DNA]</scope>
    <source>
        <strain evidence="2">SB210</strain>
    </source>
</reference>
<evidence type="ECO:0000313" key="2">
    <source>
        <dbReference type="Proteomes" id="UP000009168"/>
    </source>
</evidence>
<dbReference type="InterPro" id="IPR032675">
    <property type="entry name" value="LRR_dom_sf"/>
</dbReference>
<dbReference type="RefSeq" id="XP_012651576.1">
    <property type="nucleotide sequence ID" value="XM_012796122.1"/>
</dbReference>
<dbReference type="KEGG" id="tet:TTHERM_000559751"/>
<evidence type="ECO:0000313" key="1">
    <source>
        <dbReference type="EMBL" id="EWS75873.1"/>
    </source>
</evidence>
<dbReference type="Proteomes" id="UP000009168">
    <property type="component" value="Unassembled WGS sequence"/>
</dbReference>
<dbReference type="EMBL" id="GG662808">
    <property type="protein sequence ID" value="EWS75873.1"/>
    <property type="molecule type" value="Genomic_DNA"/>
</dbReference>
<proteinExistence type="predicted"/>
<gene>
    <name evidence="1" type="ORF">TTHERM_000559751</name>
</gene>